<dbReference type="CDD" id="cd19941">
    <property type="entry name" value="TIL"/>
    <property type="match status" value="1"/>
</dbReference>
<keyword evidence="2" id="KW-0964">Secreted</keyword>
<dbReference type="Pfam" id="PF23334">
    <property type="entry name" value="VWC2L_2nd"/>
    <property type="match status" value="1"/>
</dbReference>
<dbReference type="Gene3D" id="6.20.200.20">
    <property type="match status" value="6"/>
</dbReference>
<dbReference type="PROSITE" id="PS50184">
    <property type="entry name" value="VWFC_2"/>
    <property type="match status" value="4"/>
</dbReference>
<evidence type="ECO:0000259" key="6">
    <source>
        <dbReference type="PROSITE" id="PS50184"/>
    </source>
</evidence>
<keyword evidence="3" id="KW-0732">Signal</keyword>
<comment type="subcellular location">
    <subcellularLocation>
        <location evidence="1">Secreted</location>
    </subcellularLocation>
</comment>
<dbReference type="PROSITE" id="PS01208">
    <property type="entry name" value="VWFC_1"/>
    <property type="match status" value="3"/>
</dbReference>
<dbReference type="SUPFAM" id="SSF57603">
    <property type="entry name" value="FnI-like domain"/>
    <property type="match status" value="5"/>
</dbReference>
<dbReference type="Pfam" id="PF00094">
    <property type="entry name" value="VWD"/>
    <property type="match status" value="1"/>
</dbReference>
<evidence type="ECO:0000256" key="1">
    <source>
        <dbReference type="ARBA" id="ARBA00004613"/>
    </source>
</evidence>
<dbReference type="GeneID" id="100329038"/>
<dbReference type="Pfam" id="PF01826">
    <property type="entry name" value="TIL"/>
    <property type="match status" value="1"/>
</dbReference>
<evidence type="ECO:0000256" key="3">
    <source>
        <dbReference type="ARBA" id="ARBA00022729"/>
    </source>
</evidence>
<feature type="domain" description="VWFC" evidence="6">
    <location>
        <begin position="222"/>
        <end position="286"/>
    </location>
</feature>
<dbReference type="PANTHER" id="PTHR46698:SF6">
    <property type="entry name" value="KIELIN_CHORDIN-LIKE PROTEIN"/>
    <property type="match status" value="1"/>
</dbReference>
<dbReference type="InterPro" id="IPR052424">
    <property type="entry name" value="Kielin_Chordin-BMP_Reg"/>
</dbReference>
<name>A0ABM0GV92_SACKO</name>
<evidence type="ECO:0000313" key="9">
    <source>
        <dbReference type="RefSeq" id="XP_002738062.1"/>
    </source>
</evidence>
<gene>
    <name evidence="9" type="primary">LOC100329038</name>
</gene>
<dbReference type="Proteomes" id="UP000694865">
    <property type="component" value="Unplaced"/>
</dbReference>
<feature type="domain" description="VWFD" evidence="7">
    <location>
        <begin position="354"/>
        <end position="530"/>
    </location>
</feature>
<evidence type="ECO:0000313" key="8">
    <source>
        <dbReference type="Proteomes" id="UP000694865"/>
    </source>
</evidence>
<dbReference type="SUPFAM" id="SSF57567">
    <property type="entry name" value="Serine protease inhibitors"/>
    <property type="match status" value="1"/>
</dbReference>
<evidence type="ECO:0000256" key="4">
    <source>
        <dbReference type="ARBA" id="ARBA00022737"/>
    </source>
</evidence>
<feature type="domain" description="VWFC" evidence="6">
    <location>
        <begin position="37"/>
        <end position="97"/>
    </location>
</feature>
<evidence type="ECO:0000259" key="7">
    <source>
        <dbReference type="PROSITE" id="PS51233"/>
    </source>
</evidence>
<organism evidence="8 9">
    <name type="scientific">Saccoglossus kowalevskii</name>
    <name type="common">Acorn worm</name>
    <dbReference type="NCBI Taxonomy" id="10224"/>
    <lineage>
        <taxon>Eukaryota</taxon>
        <taxon>Metazoa</taxon>
        <taxon>Hemichordata</taxon>
        <taxon>Enteropneusta</taxon>
        <taxon>Harrimaniidae</taxon>
        <taxon>Saccoglossus</taxon>
    </lineage>
</organism>
<accession>A0ABM0GV92</accession>
<dbReference type="RefSeq" id="XP_002738062.1">
    <property type="nucleotide sequence ID" value="XM_002738016.2"/>
</dbReference>
<dbReference type="Pfam" id="PF00093">
    <property type="entry name" value="VWC"/>
    <property type="match status" value="3"/>
</dbReference>
<dbReference type="SMART" id="SM00832">
    <property type="entry name" value="C8"/>
    <property type="match status" value="1"/>
</dbReference>
<dbReference type="InterPro" id="IPR014853">
    <property type="entry name" value="VWF/SSPO/ZAN-like_Cys-rich_dom"/>
</dbReference>
<dbReference type="SMART" id="SM00216">
    <property type="entry name" value="VWD"/>
    <property type="match status" value="1"/>
</dbReference>
<feature type="domain" description="VWFC" evidence="6">
    <location>
        <begin position="97"/>
        <end position="158"/>
    </location>
</feature>
<keyword evidence="8" id="KW-1185">Reference proteome</keyword>
<dbReference type="SMART" id="SM00214">
    <property type="entry name" value="VWC"/>
    <property type="match status" value="6"/>
</dbReference>
<proteinExistence type="predicted"/>
<keyword evidence="5" id="KW-1015">Disulfide bond</keyword>
<sequence>MTCRCLNGNILCSAVECPPLFCNNPITVLGECCPTCQDCLAEGVEYREGDKWVSMTNPCLSCECQGGITMCVEIMCVVPDSCAQIMNIPGQCCPQCQGCIHNGIVYSDGETFSPSGDPCESCNCENSNLKCFRQTCPSFSNCPEMQPAADGECCAQCKLIPVGSNCTEDNIGIKMKPFQDPCYVCECKDASTWECLRMTCPTLNCPPQEQFTRPDDCCARCDRCYVDAEDRSYSDGESWKDPSNECITCTCSAGVIECKIEVCDRLNCQQGFEVYLPLGKCCPYCRDINIPCQFGGITYQPKERWIKDECTNCECKAGEVRCVTTRCPPISCFADETPAITPGVCCPSCVSKPATCIAFGDPHYRTFDGKMIHFQGTCKYIMSMDCENQDYIVEVENDDRGSFGAVSWTQKVTVTVSGMQVDLGQSGLVQVNGQIVVLPYLSEPTLYIEMRAGNNIFINTNIGLKVHWDGKSYLEVSLPGIYSGKTCGLCGNFNSYPQDDLKMRSGQIVTDVAKFGNSWKVFDPEGAECEDAMDIDPCTEAGYRARKLANAKCAVLKSARFDKCHPVVPAEPYYASCVYDMCACGSDDSCLCDILSAYAAECRQSGVSLLWRSSSLCAIRCPEDRGLMFDECGPPCSRTCENKDVPLGVIEAQCFRPCIPGCQCPADKVLFDARCIDPEQCPPIIYGNTTLSSYKTEDNSV</sequence>
<evidence type="ECO:0000256" key="2">
    <source>
        <dbReference type="ARBA" id="ARBA00022525"/>
    </source>
</evidence>
<dbReference type="InterPro" id="IPR001846">
    <property type="entry name" value="VWF_type-D"/>
</dbReference>
<dbReference type="InterPro" id="IPR002919">
    <property type="entry name" value="TIL_dom"/>
</dbReference>
<feature type="domain" description="VWFC" evidence="6">
    <location>
        <begin position="290"/>
        <end position="350"/>
    </location>
</feature>
<dbReference type="Pfam" id="PF08742">
    <property type="entry name" value="C8"/>
    <property type="match status" value="1"/>
</dbReference>
<dbReference type="Gene3D" id="2.10.25.10">
    <property type="entry name" value="Laminin"/>
    <property type="match status" value="1"/>
</dbReference>
<dbReference type="PROSITE" id="PS51233">
    <property type="entry name" value="VWFD"/>
    <property type="match status" value="1"/>
</dbReference>
<dbReference type="InterPro" id="IPR001007">
    <property type="entry name" value="VWF_dom"/>
</dbReference>
<keyword evidence="4" id="KW-0677">Repeat</keyword>
<dbReference type="PANTHER" id="PTHR46698">
    <property type="entry name" value="CROSSVEINLESS 2"/>
    <property type="match status" value="1"/>
</dbReference>
<evidence type="ECO:0000256" key="5">
    <source>
        <dbReference type="ARBA" id="ARBA00023157"/>
    </source>
</evidence>
<protein>
    <submittedName>
        <fullName evidence="9">Kielin145</fullName>
    </submittedName>
</protein>
<dbReference type="InterPro" id="IPR036084">
    <property type="entry name" value="Ser_inhib-like_sf"/>
</dbReference>
<reference evidence="9" key="1">
    <citation type="submission" date="2025-08" db="UniProtKB">
        <authorList>
            <consortium name="RefSeq"/>
        </authorList>
    </citation>
    <scope>IDENTIFICATION</scope>
    <source>
        <tissue evidence="9">Testes</tissue>
    </source>
</reference>